<comment type="subcellular location">
    <subcellularLocation>
        <location evidence="1 7">Nucleus</location>
    </subcellularLocation>
</comment>
<dbReference type="GO" id="GO:0005634">
    <property type="term" value="C:nucleus"/>
    <property type="evidence" value="ECO:0007669"/>
    <property type="project" value="UniProtKB-SubCell"/>
</dbReference>
<evidence type="ECO:0000256" key="8">
    <source>
        <dbReference type="SAM" id="MobiDB-lite"/>
    </source>
</evidence>
<evidence type="ECO:0000256" key="4">
    <source>
        <dbReference type="ARBA" id="ARBA00023125"/>
    </source>
</evidence>
<keyword evidence="6 7" id="KW-0539">Nucleus</keyword>
<name>A0AAD1X9X5_EUPCR</name>
<feature type="compositionally biased region" description="Basic residues" evidence="8">
    <location>
        <begin position="15"/>
        <end position="39"/>
    </location>
</feature>
<evidence type="ECO:0000256" key="3">
    <source>
        <dbReference type="ARBA" id="ARBA00023015"/>
    </source>
</evidence>
<dbReference type="InterPro" id="IPR014889">
    <property type="entry name" value="Transc_factor_DP_C"/>
</dbReference>
<keyword evidence="3 7" id="KW-0805">Transcription regulation</keyword>
<feature type="compositionally biased region" description="Basic and acidic residues" evidence="8">
    <location>
        <begin position="1"/>
        <end position="10"/>
    </location>
</feature>
<dbReference type="InterPro" id="IPR037241">
    <property type="entry name" value="E2F-DP_heterodim"/>
</dbReference>
<dbReference type="Gene3D" id="1.20.140.80">
    <property type="entry name" value="Transcription factor DP"/>
    <property type="match status" value="1"/>
</dbReference>
<dbReference type="InterPro" id="IPR003316">
    <property type="entry name" value="E2F_WHTH_DNA-bd_dom"/>
</dbReference>
<evidence type="ECO:0000256" key="6">
    <source>
        <dbReference type="ARBA" id="ARBA00023242"/>
    </source>
</evidence>
<accession>A0AAD1X9X5</accession>
<feature type="region of interest" description="Disordered" evidence="8">
    <location>
        <begin position="1"/>
        <end position="41"/>
    </location>
</feature>
<dbReference type="GO" id="GO:0000981">
    <property type="term" value="F:DNA-binding transcription factor activity, RNA polymerase II-specific"/>
    <property type="evidence" value="ECO:0007669"/>
    <property type="project" value="TreeGrafter"/>
</dbReference>
<evidence type="ECO:0000313" key="11">
    <source>
        <dbReference type="Proteomes" id="UP001295684"/>
    </source>
</evidence>
<dbReference type="SUPFAM" id="SSF46785">
    <property type="entry name" value="Winged helix' DNA-binding domain"/>
    <property type="match status" value="1"/>
</dbReference>
<dbReference type="EMBL" id="CAMPGE010009677">
    <property type="protein sequence ID" value="CAI2368544.1"/>
    <property type="molecule type" value="Genomic_DNA"/>
</dbReference>
<feature type="domain" description="E2F/DP family winged-helix DNA-binding" evidence="9">
    <location>
        <begin position="38"/>
        <end position="114"/>
    </location>
</feature>
<dbReference type="Pfam" id="PF08781">
    <property type="entry name" value="DP"/>
    <property type="match status" value="1"/>
</dbReference>
<comment type="similarity">
    <text evidence="2 7">Belongs to the E2F/DP family.</text>
</comment>
<organism evidence="10 11">
    <name type="scientific">Euplotes crassus</name>
    <dbReference type="NCBI Taxonomy" id="5936"/>
    <lineage>
        <taxon>Eukaryota</taxon>
        <taxon>Sar</taxon>
        <taxon>Alveolata</taxon>
        <taxon>Ciliophora</taxon>
        <taxon>Intramacronucleata</taxon>
        <taxon>Spirotrichea</taxon>
        <taxon>Hypotrichia</taxon>
        <taxon>Euplotida</taxon>
        <taxon>Euplotidae</taxon>
        <taxon>Moneuplotes</taxon>
    </lineage>
</organism>
<dbReference type="InterPro" id="IPR038168">
    <property type="entry name" value="TF_DP_C_sf"/>
</dbReference>
<dbReference type="PANTHER" id="PTHR12548:SF9">
    <property type="entry name" value="TRANSCRIPTION FACTOR DP"/>
    <property type="match status" value="1"/>
</dbReference>
<evidence type="ECO:0000256" key="5">
    <source>
        <dbReference type="ARBA" id="ARBA00023163"/>
    </source>
</evidence>
<evidence type="ECO:0000259" key="9">
    <source>
        <dbReference type="SMART" id="SM01372"/>
    </source>
</evidence>
<keyword evidence="5 7" id="KW-0804">Transcription</keyword>
<dbReference type="GO" id="GO:0000977">
    <property type="term" value="F:RNA polymerase II transcription regulatory region sequence-specific DNA binding"/>
    <property type="evidence" value="ECO:0007669"/>
    <property type="project" value="TreeGrafter"/>
</dbReference>
<dbReference type="Proteomes" id="UP001295684">
    <property type="component" value="Unassembled WGS sequence"/>
</dbReference>
<dbReference type="Gene3D" id="1.10.10.10">
    <property type="entry name" value="Winged helix-like DNA-binding domain superfamily/Winged helix DNA-binding domain"/>
    <property type="match status" value="1"/>
</dbReference>
<dbReference type="Pfam" id="PF02319">
    <property type="entry name" value="WHD_E2F_TDP"/>
    <property type="match status" value="1"/>
</dbReference>
<keyword evidence="4 7" id="KW-0238">DNA-binding</keyword>
<evidence type="ECO:0000313" key="10">
    <source>
        <dbReference type="EMBL" id="CAI2368544.1"/>
    </source>
</evidence>
<dbReference type="SUPFAM" id="SSF144074">
    <property type="entry name" value="E2F-DP heterodimerization region"/>
    <property type="match status" value="1"/>
</dbReference>
<evidence type="ECO:0000256" key="2">
    <source>
        <dbReference type="ARBA" id="ARBA00010940"/>
    </source>
</evidence>
<dbReference type="AlphaFoldDB" id="A0AAD1X9X5"/>
<dbReference type="InterPro" id="IPR015648">
    <property type="entry name" value="Transcrpt_fac_DP"/>
</dbReference>
<gene>
    <name evidence="10" type="ORF">ECRASSUSDP1_LOCUS9837</name>
</gene>
<evidence type="ECO:0000256" key="1">
    <source>
        <dbReference type="ARBA" id="ARBA00004123"/>
    </source>
</evidence>
<dbReference type="InterPro" id="IPR036390">
    <property type="entry name" value="WH_DNA-bd_sf"/>
</dbReference>
<proteinExistence type="inferred from homology"/>
<dbReference type="PANTHER" id="PTHR12548">
    <property type="entry name" value="TRANSCRIPTION FACTOR DP"/>
    <property type="match status" value="1"/>
</dbReference>
<dbReference type="SMART" id="SM01372">
    <property type="entry name" value="E2F_TDP"/>
    <property type="match status" value="1"/>
</dbReference>
<comment type="caution">
    <text evidence="10">The sequence shown here is derived from an EMBL/GenBank/DDBJ whole genome shotgun (WGS) entry which is preliminary data.</text>
</comment>
<dbReference type="GO" id="GO:0005667">
    <property type="term" value="C:transcription regulator complex"/>
    <property type="evidence" value="ECO:0007669"/>
    <property type="project" value="InterPro"/>
</dbReference>
<keyword evidence="11" id="KW-1185">Reference proteome</keyword>
<dbReference type="InterPro" id="IPR036388">
    <property type="entry name" value="WH-like_DNA-bd_sf"/>
</dbReference>
<protein>
    <recommendedName>
        <fullName evidence="9">E2F/DP family winged-helix DNA-binding domain-containing protein</fullName>
    </recommendedName>
</protein>
<dbReference type="GO" id="GO:0051726">
    <property type="term" value="P:regulation of cell cycle"/>
    <property type="evidence" value="ECO:0007669"/>
    <property type="project" value="InterPro"/>
</dbReference>
<sequence>MSREDIKDGTTAKPLQKKAKRAKKSKGKSTPKNSKKGKSDKKLVALSRKVLVCLKSRKESTGTEIAYQIMDILAKEEGKKLDFKNVQRRVYDALNVFSALNIVKKSKNKVSITEHGLEYLKKDGSTIPIKLEPVKQPVKSPVNQRVMSDDMKALQTKVDKKMESIQHRRNLIKEKALQMFLLKKLVVKNCSEQFNILGDTKKVKLPFILCKLDKDTEYDVSVGDDRKSLMINSELIPSFYNDNHVLAELHDIKNNLKENEVKEMLGNTCYNQVRAALYKDKISKILVPKKSESKMTIPQRNLTKKSEGELQLQCKEKTIIDSSIDTPSKISQSKMSKREKKAMRKRLLSPNFDKENHSILNMNEIKEEEINSRRENLSQFNTPLRGEANNSSILDKMLYKNCFDSCDSKSPIHLSMYEEKDFEQDIAPITKFLGSHRNILAEDYESEIGGEVKFEANELSPLQDNFRNIWRSCIDSDEKKHISKISHQPRELEKMPAKRSACKDFSNLNSNYSPINENNFLSPTKDLCLSRGMISSPFMVKSPLLKAIPALSKVLNNHRDIFDDDITKAENSNLFSNKSNQIQ</sequence>
<reference evidence="10" key="1">
    <citation type="submission" date="2023-07" db="EMBL/GenBank/DDBJ databases">
        <authorList>
            <consortium name="AG Swart"/>
            <person name="Singh M."/>
            <person name="Singh A."/>
            <person name="Seah K."/>
            <person name="Emmerich C."/>
        </authorList>
    </citation>
    <scope>NUCLEOTIDE SEQUENCE</scope>
    <source>
        <strain evidence="10">DP1</strain>
    </source>
</reference>
<evidence type="ECO:0000256" key="7">
    <source>
        <dbReference type="RuleBase" id="RU003796"/>
    </source>
</evidence>